<dbReference type="PANTHER" id="PTHR24148:SF73">
    <property type="entry name" value="HET DOMAIN PROTEIN (AFU_ORTHOLOGUE AFUA_8G01020)"/>
    <property type="match status" value="1"/>
</dbReference>
<dbReference type="EMBL" id="JAKJXO020000005">
    <property type="protein sequence ID" value="KAL1604885.1"/>
    <property type="molecule type" value="Genomic_DNA"/>
</dbReference>
<feature type="domain" description="Heterokaryon incompatibility" evidence="2">
    <location>
        <begin position="73"/>
        <end position="196"/>
    </location>
</feature>
<gene>
    <name evidence="3" type="ORF">SLS60_004425</name>
</gene>
<dbReference type="InterPro" id="IPR010730">
    <property type="entry name" value="HET"/>
</dbReference>
<organism evidence="3 4">
    <name type="scientific">Paraconiothyrium brasiliense</name>
    <dbReference type="NCBI Taxonomy" id="300254"/>
    <lineage>
        <taxon>Eukaryota</taxon>
        <taxon>Fungi</taxon>
        <taxon>Dikarya</taxon>
        <taxon>Ascomycota</taxon>
        <taxon>Pezizomycotina</taxon>
        <taxon>Dothideomycetes</taxon>
        <taxon>Pleosporomycetidae</taxon>
        <taxon>Pleosporales</taxon>
        <taxon>Massarineae</taxon>
        <taxon>Didymosphaeriaceae</taxon>
        <taxon>Paraconiothyrium</taxon>
    </lineage>
</organism>
<dbReference type="Proteomes" id="UP001521785">
    <property type="component" value="Unassembled WGS sequence"/>
</dbReference>
<dbReference type="InterPro" id="IPR052895">
    <property type="entry name" value="HetReg/Transcr_Mod"/>
</dbReference>
<reference evidence="3 4" key="1">
    <citation type="submission" date="2024-02" db="EMBL/GenBank/DDBJ databases">
        <title>De novo assembly and annotation of 12 fungi associated with fruit tree decline syndrome in Ontario, Canada.</title>
        <authorList>
            <person name="Sulman M."/>
            <person name="Ellouze W."/>
            <person name="Ilyukhin E."/>
        </authorList>
    </citation>
    <scope>NUCLEOTIDE SEQUENCE [LARGE SCALE GENOMIC DNA]</scope>
    <source>
        <strain evidence="3 4">M42-189</strain>
    </source>
</reference>
<protein>
    <recommendedName>
        <fullName evidence="2">Heterokaryon incompatibility domain-containing protein</fullName>
    </recommendedName>
</protein>
<evidence type="ECO:0000313" key="3">
    <source>
        <dbReference type="EMBL" id="KAL1604885.1"/>
    </source>
</evidence>
<sequence length="396" mass="45364">MTFDVSDVGSDTELEMRPPQSEQPRLYEYAPLDTTKSQIRLLTLRPSTLDQAGRALPVSCELEAFDVDDLPQYITLSYVWGPPQPTYAILLNGRCFEVRENLFNFLEMFRDNQHNTHHIWIDQLCIDQQSSIERNHQVSMMAQIYRRCQFVMAWLGNPPGSESDPITWTEENTLSESSVRMILENQYFTRVWIIQEILLPPEIVLVHGRNWIAWPQFDLPALKQLKAVGAATTYFLIGARRMKTVGSWTVNSLGYALFTFNKHQCQDARDRVYGLLSLATSDEHVPEVDYRKSEFEVFVDAVTSISRNVVFRRHLTGIFALALAMKLNVLQRPKGWFTDTSNPDKILHHEECHLTPSIAEGSLKLEVKTGDEVYEAVFSNAETAVSAYSLYARMTA</sequence>
<accession>A0ABR3RKB6</accession>
<feature type="region of interest" description="Disordered" evidence="1">
    <location>
        <begin position="1"/>
        <end position="22"/>
    </location>
</feature>
<name>A0ABR3RKB6_9PLEO</name>
<evidence type="ECO:0000313" key="4">
    <source>
        <dbReference type="Proteomes" id="UP001521785"/>
    </source>
</evidence>
<dbReference type="PANTHER" id="PTHR24148">
    <property type="entry name" value="ANKYRIN REPEAT DOMAIN-CONTAINING PROTEIN 39 HOMOLOG-RELATED"/>
    <property type="match status" value="1"/>
</dbReference>
<proteinExistence type="predicted"/>
<dbReference type="Pfam" id="PF06985">
    <property type="entry name" value="HET"/>
    <property type="match status" value="1"/>
</dbReference>
<evidence type="ECO:0000256" key="1">
    <source>
        <dbReference type="SAM" id="MobiDB-lite"/>
    </source>
</evidence>
<keyword evidence="4" id="KW-1185">Reference proteome</keyword>
<comment type="caution">
    <text evidence="3">The sequence shown here is derived from an EMBL/GenBank/DDBJ whole genome shotgun (WGS) entry which is preliminary data.</text>
</comment>
<evidence type="ECO:0000259" key="2">
    <source>
        <dbReference type="Pfam" id="PF06985"/>
    </source>
</evidence>